<organism evidence="2 3">
    <name type="scientific">Lachnellula hyalina</name>
    <dbReference type="NCBI Taxonomy" id="1316788"/>
    <lineage>
        <taxon>Eukaryota</taxon>
        <taxon>Fungi</taxon>
        <taxon>Dikarya</taxon>
        <taxon>Ascomycota</taxon>
        <taxon>Pezizomycotina</taxon>
        <taxon>Leotiomycetes</taxon>
        <taxon>Helotiales</taxon>
        <taxon>Lachnaceae</taxon>
        <taxon>Lachnellula</taxon>
    </lineage>
</organism>
<keyword evidence="3" id="KW-1185">Reference proteome</keyword>
<evidence type="ECO:0000256" key="1">
    <source>
        <dbReference type="SAM" id="MobiDB-lite"/>
    </source>
</evidence>
<reference evidence="2 3" key="1">
    <citation type="submission" date="2018-05" db="EMBL/GenBank/DDBJ databases">
        <title>Genome sequencing and assembly of the regulated plant pathogen Lachnellula willkommii and related sister species for the development of diagnostic species identification markers.</title>
        <authorList>
            <person name="Giroux E."/>
            <person name="Bilodeau G."/>
        </authorList>
    </citation>
    <scope>NUCLEOTIDE SEQUENCE [LARGE SCALE GENOMIC DNA]</scope>
    <source>
        <strain evidence="2 3">CBS 185.66</strain>
    </source>
</reference>
<dbReference type="AlphaFoldDB" id="A0A8H8R8L1"/>
<feature type="region of interest" description="Disordered" evidence="1">
    <location>
        <begin position="1"/>
        <end position="112"/>
    </location>
</feature>
<sequence length="112" mass="11720">MPSADDQYESQNDAVAQGVPAGDAQDNDYVSSTGQKQGPIPVQSDGAEVEDPINADTADSDQQLADDDRDAIDQSNILGSRTRHAKPSDGYREPGDEEGLPGADDGTSSGRQ</sequence>
<dbReference type="EMBL" id="QGMH01000026">
    <property type="protein sequence ID" value="TVY28789.1"/>
    <property type="molecule type" value="Genomic_DNA"/>
</dbReference>
<name>A0A8H8R8L1_9HELO</name>
<evidence type="ECO:0008006" key="4">
    <source>
        <dbReference type="Google" id="ProtNLM"/>
    </source>
</evidence>
<dbReference type="GeneID" id="41982385"/>
<dbReference type="RefSeq" id="XP_031007577.1">
    <property type="nucleotide sequence ID" value="XM_031147164.1"/>
</dbReference>
<protein>
    <recommendedName>
        <fullName evidence="4">Histone chaperone domain-containing protein</fullName>
    </recommendedName>
</protein>
<comment type="caution">
    <text evidence="2">The sequence shown here is derived from an EMBL/GenBank/DDBJ whole genome shotgun (WGS) entry which is preliminary data.</text>
</comment>
<evidence type="ECO:0000313" key="3">
    <source>
        <dbReference type="Proteomes" id="UP000431533"/>
    </source>
</evidence>
<proteinExistence type="predicted"/>
<gene>
    <name evidence="2" type="ORF">LHYA1_G002187</name>
</gene>
<dbReference type="Proteomes" id="UP000431533">
    <property type="component" value="Unassembled WGS sequence"/>
</dbReference>
<accession>A0A8H8R8L1</accession>
<dbReference type="OrthoDB" id="4357148at2759"/>
<evidence type="ECO:0000313" key="2">
    <source>
        <dbReference type="EMBL" id="TVY28789.1"/>
    </source>
</evidence>